<evidence type="ECO:0000256" key="5">
    <source>
        <dbReference type="ARBA" id="ARBA00023136"/>
    </source>
</evidence>
<accession>A0A6P6MEL4</accession>
<protein>
    <submittedName>
        <fullName evidence="9">Membrane-spanning 4-domains subfamily A member 4A-like</fullName>
    </submittedName>
</protein>
<keyword evidence="3 7" id="KW-0812">Transmembrane</keyword>
<keyword evidence="5 7" id="KW-0472">Membrane</keyword>
<dbReference type="RefSeq" id="XP_026095115.1">
    <property type="nucleotide sequence ID" value="XM_026239330.1"/>
</dbReference>
<dbReference type="InterPro" id="IPR007237">
    <property type="entry name" value="CD20-like"/>
</dbReference>
<evidence type="ECO:0000256" key="3">
    <source>
        <dbReference type="ARBA" id="ARBA00022692"/>
    </source>
</evidence>
<keyword evidence="4 7" id="KW-1133">Transmembrane helix</keyword>
<evidence type="ECO:0000256" key="1">
    <source>
        <dbReference type="ARBA" id="ARBA00004141"/>
    </source>
</evidence>
<evidence type="ECO:0000313" key="9">
    <source>
        <dbReference type="RefSeq" id="XP_026095115.1"/>
    </source>
</evidence>
<evidence type="ECO:0000256" key="4">
    <source>
        <dbReference type="ARBA" id="ARBA00022989"/>
    </source>
</evidence>
<reference evidence="9" key="1">
    <citation type="submission" date="2025-08" db="UniProtKB">
        <authorList>
            <consortium name="RefSeq"/>
        </authorList>
    </citation>
    <scope>IDENTIFICATION</scope>
    <source>
        <strain evidence="9">Wakin</strain>
        <tissue evidence="9">Muscle</tissue>
    </source>
</reference>
<dbReference type="Pfam" id="PF04103">
    <property type="entry name" value="CD20"/>
    <property type="match status" value="1"/>
</dbReference>
<feature type="region of interest" description="Disordered" evidence="6">
    <location>
        <begin position="236"/>
        <end position="257"/>
    </location>
</feature>
<name>A0A6P6MEL4_CARAU</name>
<feature type="transmembrane region" description="Helical" evidence="7">
    <location>
        <begin position="88"/>
        <end position="110"/>
    </location>
</feature>
<evidence type="ECO:0000256" key="6">
    <source>
        <dbReference type="SAM" id="MobiDB-lite"/>
    </source>
</evidence>
<dbReference type="PANTHER" id="PTHR23320:SF128">
    <property type="entry name" value="MEMBRANE-SPANNING 4-DOMAINS SUBFAMILY A MEMBER 4A"/>
    <property type="match status" value="1"/>
</dbReference>
<feature type="transmembrane region" description="Helical" evidence="7">
    <location>
        <begin position="60"/>
        <end position="82"/>
    </location>
</feature>
<feature type="transmembrane region" description="Helical" evidence="7">
    <location>
        <begin position="176"/>
        <end position="198"/>
    </location>
</feature>
<dbReference type="InterPro" id="IPR030417">
    <property type="entry name" value="MS4A"/>
</dbReference>
<dbReference type="GeneID" id="113067088"/>
<comment type="subcellular location">
    <subcellularLocation>
        <location evidence="1">Membrane</location>
        <topology evidence="1">Multi-pass membrane protein</topology>
    </subcellularLocation>
</comment>
<evidence type="ECO:0000256" key="7">
    <source>
        <dbReference type="SAM" id="Phobius"/>
    </source>
</evidence>
<feature type="transmembrane region" description="Helical" evidence="7">
    <location>
        <begin position="131"/>
        <end position="156"/>
    </location>
</feature>
<gene>
    <name evidence="9" type="primary">LOC113067088</name>
</gene>
<sequence length="257" mass="27927">MSHTVIPVNSSTLIIQFQPVTQTAPITTRTNAPGPVRVQQETGASPLHGLQAFLKGQPKALGTVQIMIGVMTLLFGIVLNVYGEPIFVYSGLPFWGSLIYIISGSLCIAAENKFHSPSSLCLIKASLGLNMFCIITAVIAILLISLDLALGAINTYCSSYYCHDLGRKYENLFRGIRGVLLLFALLEFIISIYLGALARKSITCSSRPQVQFVSLPPEPSDFRPFHFHDIQSSEMPVASSSSIYGQPADAPPQYSEI</sequence>
<comment type="similarity">
    <text evidence="2">Belongs to the MS4A family.</text>
</comment>
<keyword evidence="8" id="KW-1185">Reference proteome</keyword>
<dbReference type="GO" id="GO:0016020">
    <property type="term" value="C:membrane"/>
    <property type="evidence" value="ECO:0007669"/>
    <property type="project" value="UniProtKB-SubCell"/>
</dbReference>
<dbReference type="OrthoDB" id="10071849at2759"/>
<evidence type="ECO:0000313" key="8">
    <source>
        <dbReference type="Proteomes" id="UP000515129"/>
    </source>
</evidence>
<dbReference type="Proteomes" id="UP000515129">
    <property type="component" value="Chromosome 4"/>
</dbReference>
<organism evidence="8 9">
    <name type="scientific">Carassius auratus</name>
    <name type="common">Goldfish</name>
    <dbReference type="NCBI Taxonomy" id="7957"/>
    <lineage>
        <taxon>Eukaryota</taxon>
        <taxon>Metazoa</taxon>
        <taxon>Chordata</taxon>
        <taxon>Craniata</taxon>
        <taxon>Vertebrata</taxon>
        <taxon>Euteleostomi</taxon>
        <taxon>Actinopterygii</taxon>
        <taxon>Neopterygii</taxon>
        <taxon>Teleostei</taxon>
        <taxon>Ostariophysi</taxon>
        <taxon>Cypriniformes</taxon>
        <taxon>Cyprinidae</taxon>
        <taxon>Cyprininae</taxon>
        <taxon>Carassius</taxon>
    </lineage>
</organism>
<evidence type="ECO:0000256" key="2">
    <source>
        <dbReference type="ARBA" id="ARBA00009565"/>
    </source>
</evidence>
<dbReference type="AlphaFoldDB" id="A0A6P6MEL4"/>
<dbReference type="KEGG" id="caua:113067088"/>
<proteinExistence type="inferred from homology"/>
<dbReference type="PANTHER" id="PTHR23320">
    <property type="entry name" value="MEMBRANE-SPANNING 4-DOMAINS SUBFAMILY A MS4A -RELATED"/>
    <property type="match status" value="1"/>
</dbReference>